<dbReference type="EMBL" id="CAJNJA010010475">
    <property type="protein sequence ID" value="CAE7258030.1"/>
    <property type="molecule type" value="Genomic_DNA"/>
</dbReference>
<organism evidence="2 3">
    <name type="scientific">Symbiodinium necroappetens</name>
    <dbReference type="NCBI Taxonomy" id="1628268"/>
    <lineage>
        <taxon>Eukaryota</taxon>
        <taxon>Sar</taxon>
        <taxon>Alveolata</taxon>
        <taxon>Dinophyceae</taxon>
        <taxon>Suessiales</taxon>
        <taxon>Symbiodiniaceae</taxon>
        <taxon>Symbiodinium</taxon>
    </lineage>
</organism>
<dbReference type="OrthoDB" id="195747at2759"/>
<evidence type="ECO:0000313" key="2">
    <source>
        <dbReference type="EMBL" id="CAE7258030.1"/>
    </source>
</evidence>
<dbReference type="Proteomes" id="UP000601435">
    <property type="component" value="Unassembled WGS sequence"/>
</dbReference>
<sequence length="506" mass="54787">MNLLERAVSSKVEADVCTLTAALSNFNWEVTAWTRALSLYHQSVSTALQADVVLCCAAMSTCRDPWHWSLQCFGLLRRQHLQTNAVASATAAKAFELSTHWAPALALLSSLARDGCRPCAAAGLAACGACGQVSSWERSLHISLSGAPARVASCARGTAWCLALFVAAVPERRREVARVSLNAAMSALGRIELWQTVAGMLSQMSRRQIVPDIISHNSVISAMLHSWEDALAILQLLGGCGGLVSFNAALRSMARAAQWPLALQLMLAMRRRARAIAGITWNSVLSACENDGQWPVALLLLHGMPQLRVLLDLFGRNSAISASEKGSQWAVALRLLQASDHGVEADVLSFGSVVAACRTPDLWHVAASTCHQMRAVQVRTDVVACSKLRRSVQTARLCKSRTYPTMQQCGLLRRAKGVHSSFRSGKNDEKSYPACLPDVGDYTLVPCRARRICEVSMVVLVKTTSQVVRPQEFKELAVAACQVAGHHTLEEYNAMNRAELCDGITA</sequence>
<dbReference type="PANTHER" id="PTHR47447:SF17">
    <property type="entry name" value="OS12G0638900 PROTEIN"/>
    <property type="match status" value="1"/>
</dbReference>
<dbReference type="InterPro" id="IPR002885">
    <property type="entry name" value="PPR_rpt"/>
</dbReference>
<evidence type="ECO:0000256" key="1">
    <source>
        <dbReference type="ARBA" id="ARBA00022737"/>
    </source>
</evidence>
<evidence type="ECO:0008006" key="4">
    <source>
        <dbReference type="Google" id="ProtNLM"/>
    </source>
</evidence>
<comment type="caution">
    <text evidence="2">The sequence shown here is derived from an EMBL/GenBank/DDBJ whole genome shotgun (WGS) entry which is preliminary data.</text>
</comment>
<dbReference type="Pfam" id="PF01535">
    <property type="entry name" value="PPR"/>
    <property type="match status" value="1"/>
</dbReference>
<dbReference type="InterPro" id="IPR011990">
    <property type="entry name" value="TPR-like_helical_dom_sf"/>
</dbReference>
<protein>
    <recommendedName>
        <fullName evidence="4">Pentatricopeptide repeat-containing protein, chloroplastic</fullName>
    </recommendedName>
</protein>
<reference evidence="2" key="1">
    <citation type="submission" date="2021-02" db="EMBL/GenBank/DDBJ databases">
        <authorList>
            <person name="Dougan E. K."/>
            <person name="Rhodes N."/>
            <person name="Thang M."/>
            <person name="Chan C."/>
        </authorList>
    </citation>
    <scope>NUCLEOTIDE SEQUENCE</scope>
</reference>
<keyword evidence="1" id="KW-0677">Repeat</keyword>
<dbReference type="AlphaFoldDB" id="A0A812M4N7"/>
<accession>A0A812M4N7</accession>
<dbReference type="Gene3D" id="1.25.40.10">
    <property type="entry name" value="Tetratricopeptide repeat domain"/>
    <property type="match status" value="3"/>
</dbReference>
<gene>
    <name evidence="2" type="ORF">SNEC2469_LOCUS5771</name>
</gene>
<proteinExistence type="predicted"/>
<name>A0A812M4N7_9DINO</name>
<keyword evidence="3" id="KW-1185">Reference proteome</keyword>
<evidence type="ECO:0000313" key="3">
    <source>
        <dbReference type="Proteomes" id="UP000601435"/>
    </source>
</evidence>
<dbReference type="PANTHER" id="PTHR47447">
    <property type="entry name" value="OS03G0856100 PROTEIN"/>
    <property type="match status" value="1"/>
</dbReference>